<keyword evidence="4" id="KW-1185">Reference proteome</keyword>
<dbReference type="InterPro" id="IPR011993">
    <property type="entry name" value="PH-like_dom_sf"/>
</dbReference>
<feature type="compositionally biased region" description="Basic and acidic residues" evidence="1">
    <location>
        <begin position="410"/>
        <end position="425"/>
    </location>
</feature>
<name>A0A0R3X4U8_HYDTA</name>
<dbReference type="EMBL" id="UYWX01020506">
    <property type="protein sequence ID" value="VDM32990.1"/>
    <property type="molecule type" value="Genomic_DNA"/>
</dbReference>
<dbReference type="Proteomes" id="UP000274429">
    <property type="component" value="Unassembled WGS sequence"/>
</dbReference>
<organism evidence="5">
    <name type="scientific">Hydatigena taeniaeformis</name>
    <name type="common">Feline tapeworm</name>
    <name type="synonym">Taenia taeniaeformis</name>
    <dbReference type="NCBI Taxonomy" id="6205"/>
    <lineage>
        <taxon>Eukaryota</taxon>
        <taxon>Metazoa</taxon>
        <taxon>Spiralia</taxon>
        <taxon>Lophotrochozoa</taxon>
        <taxon>Platyhelminthes</taxon>
        <taxon>Cestoda</taxon>
        <taxon>Eucestoda</taxon>
        <taxon>Cyclophyllidea</taxon>
        <taxon>Taeniidae</taxon>
        <taxon>Hydatigera</taxon>
    </lineage>
</organism>
<protein>
    <submittedName>
        <fullName evidence="5">IRS-type PTB domain-containing protein</fullName>
    </submittedName>
</protein>
<feature type="region of interest" description="Disordered" evidence="1">
    <location>
        <begin position="525"/>
        <end position="559"/>
    </location>
</feature>
<reference evidence="3 4" key="2">
    <citation type="submission" date="2018-11" db="EMBL/GenBank/DDBJ databases">
        <authorList>
            <consortium name="Pathogen Informatics"/>
        </authorList>
    </citation>
    <scope>NUCLEOTIDE SEQUENCE [LARGE SCALE GENOMIC DNA]</scope>
</reference>
<proteinExistence type="predicted"/>
<evidence type="ECO:0000259" key="2">
    <source>
        <dbReference type="Pfam" id="PF02174"/>
    </source>
</evidence>
<dbReference type="WBParaSite" id="TTAC_0000845401-mRNA-1">
    <property type="protein sequence ID" value="TTAC_0000845401-mRNA-1"/>
    <property type="gene ID" value="TTAC_0000845401"/>
</dbReference>
<dbReference type="Pfam" id="PF02174">
    <property type="entry name" value="IRS"/>
    <property type="match status" value="1"/>
</dbReference>
<evidence type="ECO:0000313" key="4">
    <source>
        <dbReference type="Proteomes" id="UP000274429"/>
    </source>
</evidence>
<dbReference type="Gene3D" id="2.30.29.30">
    <property type="entry name" value="Pleckstrin-homology domain (PH domain)/Phosphotyrosine-binding domain (PTB)"/>
    <property type="match status" value="1"/>
</dbReference>
<evidence type="ECO:0000313" key="3">
    <source>
        <dbReference type="EMBL" id="VDM32990.1"/>
    </source>
</evidence>
<dbReference type="AlphaFoldDB" id="A0A0R3X4U8"/>
<dbReference type="InterPro" id="IPR002404">
    <property type="entry name" value="IRS_PTB"/>
</dbReference>
<evidence type="ECO:0000313" key="5">
    <source>
        <dbReference type="WBParaSite" id="TTAC_0000845401-mRNA-1"/>
    </source>
</evidence>
<sequence length="613" mass="67098">MDCLSYPNAESIHFNSSGLHFSPKMRQQFVFNAELCGIWLGDLPFNQHLEATSLPAHMIRNTLVPPRMSSGALRSYSNNLTKTALPQKTSKKGGTTFSIGAKLLSVDALQKLDSVGLPDDSGVRLNSSCRLQLEACRISGSLTCSNGCLVFFSRDADLKIPAYLGGPGDLELLSPSAPNYSVDYGFSINCDQLNSGTVFDLSYWTVENDSNFSCQSLFSSQSGCFSSGRKLWSSVHSPSNFRKRGIKQLWTTLISKKSKNNRQCADLETPSVQALVGCDQRSTSQMETLRLEWPLTTLRQFAFHGCLFKMETGRRAPRGEGHYLFRIPNITKFRKNLEAHIDHQKRSRTLKTRSAVCCPSNVLSAPPSVPPPPPPLMTSNRAYVNIPPLLPPVLNRSWTNLLQPTTELTGRGKTEEGSYDRREGSSDCMTELSLPTPPPLASAPPKIQEIVPYTPMNDPAPLHRIGTYENVRSLFRSQETKSSSSHSAVMVPHFFGREIASLITSTLNYAMLDFQPPSAAASAAVGGQNVHSDPPRLHSSSLSSRSCERLARQPSSRLSRRLAKSMEAHLNAVRGSELADGTMNGAGSGAGGNYVDICPLQTLAINELLRSTL</sequence>
<feature type="domain" description="IRS-type PTB" evidence="2">
    <location>
        <begin position="289"/>
        <end position="341"/>
    </location>
</feature>
<reference evidence="5" key="1">
    <citation type="submission" date="2017-02" db="UniProtKB">
        <authorList>
            <consortium name="WormBaseParasite"/>
        </authorList>
    </citation>
    <scope>IDENTIFICATION</scope>
</reference>
<dbReference type="SUPFAM" id="SSF50729">
    <property type="entry name" value="PH domain-like"/>
    <property type="match status" value="1"/>
</dbReference>
<accession>A0A0R3X4U8</accession>
<evidence type="ECO:0000256" key="1">
    <source>
        <dbReference type="SAM" id="MobiDB-lite"/>
    </source>
</evidence>
<gene>
    <name evidence="3" type="ORF">TTAC_LOCUS8439</name>
</gene>
<feature type="region of interest" description="Disordered" evidence="1">
    <location>
        <begin position="404"/>
        <end position="445"/>
    </location>
</feature>
<dbReference type="OrthoDB" id="6279276at2759"/>